<sequence>MFTPRERKAPRSQTPTPPAPTPAGPAPASRPPLEIARQLRDAGTGGRAAQPSALDGRAQGHWRVTILPGHGHHLGTHQTAQFGAAVWTGKTTGPRQTDCHWTLKRDTGAAFETVKSGTGPKYTVDAGLAPGRYVMECTLVQKDAPHAFQAKADAAATGTRAQLPGTPHLRFPPAEARGNSRTPRPALDEAHPSNPHVGGPWYRFDETRPDGSVQTRVHGSTEQAAEDRVPVGAARETVVARDEYQFTVSRAEEYTRALLGRHREELPLGSLEEELQLIPEQNADNAAFINPGKSPVDAKSAALRKAVDLPNIFPGMGHDAASSDRDVTRVHAVLSQNDGQEVHLRLFMAIIRRGQERFVRLVELPPMNTPQDADRIRAYSGRPFEQPDDVYGSFMTAIQEYAQNSPYGHGTLRFEVEGHADLSGTLQKGASELALGADNLDQVARVTALLALIPLISAPMGVATALLSAGSAAMRAADQYNRAEDNTAAAADVAVNLLEFGSGVAAKGAASEVLEASKRVVEGTRNAVGVTQALANHEEVDPGKGLAMLKDALAFGRVVAPEVFAPGHYQIGTRRVIVRLSQAYRVGEKMVKYVNLPEDFSQKFTELANTEGLSENERRLRVAQLVADALK</sequence>
<keyword evidence="3" id="KW-1185">Reference proteome</keyword>
<reference evidence="3" key="1">
    <citation type="journal article" date="2019" name="Int. J. Syst. Evol. Microbiol.">
        <title>The Global Catalogue of Microorganisms (GCM) 10K type strain sequencing project: providing services to taxonomists for standard genome sequencing and annotation.</title>
        <authorList>
            <consortium name="The Broad Institute Genomics Platform"/>
            <consortium name="The Broad Institute Genome Sequencing Center for Infectious Disease"/>
            <person name="Wu L."/>
            <person name="Ma J."/>
        </authorList>
    </citation>
    <scope>NUCLEOTIDE SEQUENCE [LARGE SCALE GENOMIC DNA]</scope>
    <source>
        <strain evidence="3">JCM 19173</strain>
    </source>
</reference>
<gene>
    <name evidence="2" type="ORF">GCM10010844_40230</name>
</gene>
<evidence type="ECO:0000313" key="2">
    <source>
        <dbReference type="EMBL" id="GGL17343.1"/>
    </source>
</evidence>
<protein>
    <recommendedName>
        <fullName evidence="4">Pre-toxin TG domain-containing protein</fullName>
    </recommendedName>
</protein>
<evidence type="ECO:0000256" key="1">
    <source>
        <dbReference type="SAM" id="MobiDB-lite"/>
    </source>
</evidence>
<comment type="caution">
    <text evidence="2">The sequence shown here is derived from an EMBL/GenBank/DDBJ whole genome shotgun (WGS) entry which is preliminary data.</text>
</comment>
<proteinExistence type="predicted"/>
<feature type="compositionally biased region" description="Pro residues" evidence="1">
    <location>
        <begin position="15"/>
        <end position="30"/>
    </location>
</feature>
<name>A0ABQ2FQK9_9DEIO</name>
<organism evidence="2 3">
    <name type="scientific">Deinococcus radiotolerans</name>
    <dbReference type="NCBI Taxonomy" id="1309407"/>
    <lineage>
        <taxon>Bacteria</taxon>
        <taxon>Thermotogati</taxon>
        <taxon>Deinococcota</taxon>
        <taxon>Deinococci</taxon>
        <taxon>Deinococcales</taxon>
        <taxon>Deinococcaceae</taxon>
        <taxon>Deinococcus</taxon>
    </lineage>
</organism>
<dbReference type="Proteomes" id="UP000604341">
    <property type="component" value="Unassembled WGS sequence"/>
</dbReference>
<feature type="region of interest" description="Disordered" evidence="1">
    <location>
        <begin position="1"/>
        <end position="57"/>
    </location>
</feature>
<dbReference type="EMBL" id="BMPE01000024">
    <property type="protein sequence ID" value="GGL17343.1"/>
    <property type="molecule type" value="Genomic_DNA"/>
</dbReference>
<feature type="region of interest" description="Disordered" evidence="1">
    <location>
        <begin position="153"/>
        <end position="229"/>
    </location>
</feature>
<evidence type="ECO:0008006" key="4">
    <source>
        <dbReference type="Google" id="ProtNLM"/>
    </source>
</evidence>
<dbReference type="RefSeq" id="WP_189070772.1">
    <property type="nucleotide sequence ID" value="NZ_BMPE01000024.1"/>
</dbReference>
<feature type="compositionally biased region" description="Polar residues" evidence="1">
    <location>
        <begin position="212"/>
        <end position="223"/>
    </location>
</feature>
<evidence type="ECO:0000313" key="3">
    <source>
        <dbReference type="Proteomes" id="UP000604341"/>
    </source>
</evidence>
<accession>A0ABQ2FQK9</accession>